<dbReference type="InterPro" id="IPR039619">
    <property type="entry name" value="MAKR2/5"/>
</dbReference>
<reference evidence="2" key="1">
    <citation type="journal article" date="2023" name="bioRxiv">
        <title>Improved chromosome-level genome assembly for marigold (Tagetes erecta).</title>
        <authorList>
            <person name="Jiang F."/>
            <person name="Yuan L."/>
            <person name="Wang S."/>
            <person name="Wang H."/>
            <person name="Xu D."/>
            <person name="Wang A."/>
            <person name="Fan W."/>
        </authorList>
    </citation>
    <scope>NUCLEOTIDE SEQUENCE</scope>
    <source>
        <strain evidence="2">WSJ</strain>
        <tissue evidence="2">Leaf</tissue>
    </source>
</reference>
<evidence type="ECO:0000313" key="2">
    <source>
        <dbReference type="EMBL" id="KAK1409115.1"/>
    </source>
</evidence>
<evidence type="ECO:0000313" key="3">
    <source>
        <dbReference type="Proteomes" id="UP001229421"/>
    </source>
</evidence>
<dbReference type="PANTHER" id="PTHR33929">
    <property type="entry name" value="MEMBRANE-ASSOCIATED KINASE REGULATOR 2-RELATED"/>
    <property type="match status" value="1"/>
</dbReference>
<proteinExistence type="predicted"/>
<dbReference type="Proteomes" id="UP001229421">
    <property type="component" value="Unassembled WGS sequence"/>
</dbReference>
<feature type="region of interest" description="Disordered" evidence="1">
    <location>
        <begin position="200"/>
        <end position="223"/>
    </location>
</feature>
<dbReference type="EMBL" id="JAUHHV010000010">
    <property type="protein sequence ID" value="KAK1409115.1"/>
    <property type="molecule type" value="Genomic_DNA"/>
</dbReference>
<dbReference type="GO" id="GO:0005886">
    <property type="term" value="C:plasma membrane"/>
    <property type="evidence" value="ECO:0007669"/>
    <property type="project" value="InterPro"/>
</dbReference>
<organism evidence="2 3">
    <name type="scientific">Tagetes erecta</name>
    <name type="common">African marigold</name>
    <dbReference type="NCBI Taxonomy" id="13708"/>
    <lineage>
        <taxon>Eukaryota</taxon>
        <taxon>Viridiplantae</taxon>
        <taxon>Streptophyta</taxon>
        <taxon>Embryophyta</taxon>
        <taxon>Tracheophyta</taxon>
        <taxon>Spermatophyta</taxon>
        <taxon>Magnoliopsida</taxon>
        <taxon>eudicotyledons</taxon>
        <taxon>Gunneridae</taxon>
        <taxon>Pentapetalae</taxon>
        <taxon>asterids</taxon>
        <taxon>campanulids</taxon>
        <taxon>Asterales</taxon>
        <taxon>Asteraceae</taxon>
        <taxon>Asteroideae</taxon>
        <taxon>Heliantheae alliance</taxon>
        <taxon>Tageteae</taxon>
        <taxon>Tagetes</taxon>
    </lineage>
</organism>
<dbReference type="PANTHER" id="PTHR33929:SF15">
    <property type="entry name" value="MEMBRANE-ASSOCIATED KINASE REGULATOR 2_5"/>
    <property type="match status" value="1"/>
</dbReference>
<comment type="caution">
    <text evidence="2">The sequence shown here is derived from an EMBL/GenBank/DDBJ whole genome shotgun (WGS) entry which is preliminary data.</text>
</comment>
<dbReference type="AlphaFoldDB" id="A0AAD8JQW0"/>
<feature type="compositionally biased region" description="Low complexity" evidence="1">
    <location>
        <begin position="153"/>
        <end position="163"/>
    </location>
</feature>
<evidence type="ECO:0000256" key="1">
    <source>
        <dbReference type="SAM" id="MobiDB-lite"/>
    </source>
</evidence>
<name>A0AAD8JQW0_TARER</name>
<keyword evidence="3" id="KW-1185">Reference proteome</keyword>
<accession>A0AAD8JQW0</accession>
<feature type="region of interest" description="Disordered" evidence="1">
    <location>
        <begin position="125"/>
        <end position="173"/>
    </location>
</feature>
<feature type="compositionally biased region" description="Basic and acidic residues" evidence="1">
    <location>
        <begin position="214"/>
        <end position="223"/>
    </location>
</feature>
<evidence type="ECO:0008006" key="4">
    <source>
        <dbReference type="Google" id="ProtNLM"/>
    </source>
</evidence>
<gene>
    <name evidence="2" type="ORF">QVD17_35640</name>
</gene>
<sequence length="223" mass="24732">MDVFSLVKFWRNAAIGDPADFDLSDDEASFFDLVFTTPNNTHSVNVISHFQKVDALTPQTTSSNTKSPFRVLMLGLKPEKKEEGTTTISSLLKREDNTQSKRDLVHRYLNLIKPLYIKVSRSRSNHKSPSFFTSRKEEKPASGRTVFKHLGKSRSSSSSSSVVPRRDDSALQQQDGIQSAILHCKNSYNSPNSQGCNVLSRSGSAPSAAGCRISIHEPKRTSI</sequence>
<protein>
    <recommendedName>
        <fullName evidence="4">Membrane-associated kinase regulator 2</fullName>
    </recommendedName>
</protein>